<proteinExistence type="predicted"/>
<dbReference type="InterPro" id="IPR009057">
    <property type="entry name" value="Homeodomain-like_sf"/>
</dbReference>
<dbReference type="PANTHER" id="PTHR47506">
    <property type="entry name" value="TRANSCRIPTIONAL REGULATORY PROTEIN"/>
    <property type="match status" value="1"/>
</dbReference>
<name>A0A3B7LX52_9GAMM</name>
<dbReference type="SUPFAM" id="SSF48498">
    <property type="entry name" value="Tetracyclin repressor-like, C-terminal domain"/>
    <property type="match status" value="1"/>
</dbReference>
<dbReference type="EMBL" id="CP032134">
    <property type="protein sequence ID" value="AXY57426.1"/>
    <property type="molecule type" value="Genomic_DNA"/>
</dbReference>
<dbReference type="Proteomes" id="UP000263753">
    <property type="component" value="Chromosome"/>
</dbReference>
<keyword evidence="2 4" id="KW-0238">DNA-binding</keyword>
<evidence type="ECO:0000313" key="7">
    <source>
        <dbReference type="Proteomes" id="UP000263753"/>
    </source>
</evidence>
<dbReference type="GO" id="GO:0003677">
    <property type="term" value="F:DNA binding"/>
    <property type="evidence" value="ECO:0007669"/>
    <property type="project" value="UniProtKB-UniRule"/>
</dbReference>
<dbReference type="RefSeq" id="WP_087511909.1">
    <property type="nucleotide sequence ID" value="NZ_CP032134.1"/>
</dbReference>
<dbReference type="Gene3D" id="1.10.357.10">
    <property type="entry name" value="Tetracycline Repressor, domain 2"/>
    <property type="match status" value="1"/>
</dbReference>
<feature type="DNA-binding region" description="H-T-H motif" evidence="4">
    <location>
        <begin position="27"/>
        <end position="46"/>
    </location>
</feature>
<dbReference type="Pfam" id="PF00440">
    <property type="entry name" value="TetR_N"/>
    <property type="match status" value="1"/>
</dbReference>
<dbReference type="PRINTS" id="PR00455">
    <property type="entry name" value="HTHTETR"/>
</dbReference>
<evidence type="ECO:0000256" key="4">
    <source>
        <dbReference type="PROSITE-ProRule" id="PRU00335"/>
    </source>
</evidence>
<reference evidence="7" key="1">
    <citation type="submission" date="2018-09" db="EMBL/GenBank/DDBJ databases">
        <title>The complete genome of Acinetobacter sp. strain WCHAc010005.</title>
        <authorList>
            <person name="Hu Y."/>
            <person name="Long H."/>
            <person name="Feng Y."/>
            <person name="Zong Z."/>
        </authorList>
    </citation>
    <scope>NUCLEOTIDE SEQUENCE [LARGE SCALE GENOMIC DNA]</scope>
    <source>
        <strain evidence="7">WCHAc010005</strain>
    </source>
</reference>
<accession>A0A3B7LX52</accession>
<dbReference type="PROSITE" id="PS50977">
    <property type="entry name" value="HTH_TETR_2"/>
    <property type="match status" value="1"/>
</dbReference>
<sequence length="195" mass="21578">MKANQAKDKILDAAKTLFYKDGIHATGINTITDQAGVAKMSLYNNFPSKADLIEAYIESRNIEWQALYAKRLETAHTPLDKILAVFDAYRDHAESAVDNGFRGCGMLNAAAEFPAHSPERDAVKLLKEGIGQILSEHLSELFSDPEQIQYIATMLSFLLEGSIARAGLECSSDKLIMVRKMAEDLIQTQLQLTAK</sequence>
<dbReference type="AlphaFoldDB" id="A0A3B7LX52"/>
<feature type="domain" description="HTH tetR-type" evidence="5">
    <location>
        <begin position="4"/>
        <end position="64"/>
    </location>
</feature>
<dbReference type="InterPro" id="IPR001647">
    <property type="entry name" value="HTH_TetR"/>
</dbReference>
<evidence type="ECO:0000256" key="3">
    <source>
        <dbReference type="ARBA" id="ARBA00023163"/>
    </source>
</evidence>
<dbReference type="InterPro" id="IPR036271">
    <property type="entry name" value="Tet_transcr_reg_TetR-rel_C_sf"/>
</dbReference>
<dbReference type="PANTHER" id="PTHR47506:SF3">
    <property type="entry name" value="HTH-TYPE TRANSCRIPTIONAL REGULATOR LMRA"/>
    <property type="match status" value="1"/>
</dbReference>
<keyword evidence="3" id="KW-0804">Transcription</keyword>
<dbReference type="KEGG" id="achi:CDG60_13140"/>
<gene>
    <name evidence="6" type="ORF">CDG60_13140</name>
</gene>
<evidence type="ECO:0000256" key="1">
    <source>
        <dbReference type="ARBA" id="ARBA00023015"/>
    </source>
</evidence>
<organism evidence="6 7">
    <name type="scientific">Acinetobacter chinensis</name>
    <dbReference type="NCBI Taxonomy" id="2004650"/>
    <lineage>
        <taxon>Bacteria</taxon>
        <taxon>Pseudomonadati</taxon>
        <taxon>Pseudomonadota</taxon>
        <taxon>Gammaproteobacteria</taxon>
        <taxon>Moraxellales</taxon>
        <taxon>Moraxellaceae</taxon>
        <taxon>Acinetobacter</taxon>
    </lineage>
</organism>
<dbReference type="SUPFAM" id="SSF46689">
    <property type="entry name" value="Homeodomain-like"/>
    <property type="match status" value="1"/>
</dbReference>
<evidence type="ECO:0000256" key="2">
    <source>
        <dbReference type="ARBA" id="ARBA00023125"/>
    </source>
</evidence>
<evidence type="ECO:0000313" key="6">
    <source>
        <dbReference type="EMBL" id="AXY57426.1"/>
    </source>
</evidence>
<protein>
    <submittedName>
        <fullName evidence="6">TetR/AcrR family transcriptional regulator</fullName>
    </submittedName>
</protein>
<keyword evidence="1" id="KW-0805">Transcription regulation</keyword>
<evidence type="ECO:0000259" key="5">
    <source>
        <dbReference type="PROSITE" id="PS50977"/>
    </source>
</evidence>